<keyword evidence="3 10" id="KW-0436">Ligase</keyword>
<dbReference type="InterPro" id="IPR016185">
    <property type="entry name" value="PreATP-grasp_dom_sf"/>
</dbReference>
<dbReference type="Pfam" id="PF02951">
    <property type="entry name" value="GSH-S_N"/>
    <property type="match status" value="1"/>
</dbReference>
<protein>
    <recommendedName>
        <fullName evidence="10">Glutathione synthetase</fullName>
        <ecNumber evidence="10">6.3.2.3</ecNumber>
    </recommendedName>
    <alternativeName>
        <fullName evidence="10">GSH synthetase</fullName>
        <shortName evidence="10">GSH-S</shortName>
        <shortName evidence="10">GSHase</shortName>
    </alternativeName>
    <alternativeName>
        <fullName evidence="10">Glutathione synthase</fullName>
    </alternativeName>
</protein>
<evidence type="ECO:0000313" key="13">
    <source>
        <dbReference type="Proteomes" id="UP000316298"/>
    </source>
</evidence>
<dbReference type="EC" id="6.3.2.3" evidence="10"/>
<dbReference type="Gene3D" id="3.40.50.20">
    <property type="match status" value="1"/>
</dbReference>
<evidence type="ECO:0000259" key="11">
    <source>
        <dbReference type="PROSITE" id="PS50975"/>
    </source>
</evidence>
<keyword evidence="6 10" id="KW-0547">Nucleotide-binding</keyword>
<organism evidence="12 13">
    <name type="scientific">Kribbella jejuensis</name>
    <dbReference type="NCBI Taxonomy" id="236068"/>
    <lineage>
        <taxon>Bacteria</taxon>
        <taxon>Bacillati</taxon>
        <taxon>Actinomycetota</taxon>
        <taxon>Actinomycetes</taxon>
        <taxon>Propionibacteriales</taxon>
        <taxon>Kribbellaceae</taxon>
        <taxon>Kribbella</taxon>
    </lineage>
</organism>
<dbReference type="GO" id="GO:0046872">
    <property type="term" value="F:metal ion binding"/>
    <property type="evidence" value="ECO:0007669"/>
    <property type="project" value="UniProtKB-KW"/>
</dbReference>
<evidence type="ECO:0000256" key="9">
    <source>
        <dbReference type="ARBA" id="ARBA00023211"/>
    </source>
</evidence>
<comment type="caution">
    <text evidence="12">The sequence shown here is derived from an EMBL/GenBank/DDBJ whole genome shotgun (WGS) entry which is preliminary data.</text>
</comment>
<evidence type="ECO:0000256" key="7">
    <source>
        <dbReference type="ARBA" id="ARBA00022840"/>
    </source>
</evidence>
<reference evidence="12 13" key="1">
    <citation type="submission" date="2019-06" db="EMBL/GenBank/DDBJ databases">
        <title>Sequencing the genomes of 1000 actinobacteria strains.</title>
        <authorList>
            <person name="Klenk H.-P."/>
        </authorList>
    </citation>
    <scope>NUCLEOTIDE SEQUENCE [LARGE SCALE GENOMIC DNA]</scope>
    <source>
        <strain evidence="12 13">DSM 17305</strain>
    </source>
</reference>
<dbReference type="InterPro" id="IPR013815">
    <property type="entry name" value="ATP_grasp_subdomain_1"/>
</dbReference>
<dbReference type="UniPathway" id="UPA00142">
    <property type="reaction ID" value="UER00210"/>
</dbReference>
<sequence length="316" mass="33957">MTGALFITDPLPGLQADIDASIGLMVATQDLGLDVWTCEPEELAFADGRVRARARRIRLRPRAAGTDHRWIVDATWFDDLGTAVVDVASFGLVHLRIDPPVDARYLHTTYLLDHAGTRVINHPEGIRALHEKLIALRFPELCPPTYVGTDPHALRSFVAQVGTAVVKPVDGFAGHGVWLVRDDPGAIALLESATYGGRRQVIAQQYLAAVAQGNKRLFLLDGELVGAVIRRPAAGDFRIGPPVAAAEIDDHDRAIVAALGPELRNHGLAIAGVDVIDGRLIEVNVTCPGGMHKTDALLGTHLSHTIVSHLFEGALV</sequence>
<evidence type="ECO:0000313" key="12">
    <source>
        <dbReference type="EMBL" id="TQJ11640.1"/>
    </source>
</evidence>
<dbReference type="EMBL" id="VFMM01000002">
    <property type="protein sequence ID" value="TQJ11640.1"/>
    <property type="molecule type" value="Genomic_DNA"/>
</dbReference>
<comment type="pathway">
    <text evidence="10">Sulfur metabolism; glutathione biosynthesis; glutathione from L-cysteine and L-glutamate: step 2/2.</text>
</comment>
<dbReference type="Gene3D" id="3.30.470.20">
    <property type="entry name" value="ATP-grasp fold, B domain"/>
    <property type="match status" value="1"/>
</dbReference>
<dbReference type="PANTHER" id="PTHR21621:SF4">
    <property type="entry name" value="GLUTATHIONE SYNTHETASE"/>
    <property type="match status" value="1"/>
</dbReference>
<dbReference type="GO" id="GO:0004363">
    <property type="term" value="F:glutathione synthase activity"/>
    <property type="evidence" value="ECO:0007669"/>
    <property type="project" value="UniProtKB-UniRule"/>
</dbReference>
<dbReference type="GO" id="GO:0005524">
    <property type="term" value="F:ATP binding"/>
    <property type="evidence" value="ECO:0007669"/>
    <property type="project" value="UniProtKB-UniRule"/>
</dbReference>
<keyword evidence="5" id="KW-0479">Metal-binding</keyword>
<dbReference type="InterPro" id="IPR004218">
    <property type="entry name" value="GSHS_ATP-bd"/>
</dbReference>
<proteinExistence type="inferred from homology"/>
<dbReference type="Proteomes" id="UP000316298">
    <property type="component" value="Unassembled WGS sequence"/>
</dbReference>
<dbReference type="OrthoDB" id="9785415at2"/>
<gene>
    <name evidence="10" type="primary">gshB</name>
    <name evidence="12" type="ORF">FB475_4560</name>
</gene>
<evidence type="ECO:0000256" key="1">
    <source>
        <dbReference type="ARBA" id="ARBA00001936"/>
    </source>
</evidence>
<dbReference type="AlphaFoldDB" id="A0A542E8H3"/>
<keyword evidence="8" id="KW-0460">Magnesium</keyword>
<comment type="catalytic activity">
    <reaction evidence="10">
        <text>gamma-L-glutamyl-L-cysteine + glycine + ATP = glutathione + ADP + phosphate + H(+)</text>
        <dbReference type="Rhea" id="RHEA:13557"/>
        <dbReference type="ChEBI" id="CHEBI:15378"/>
        <dbReference type="ChEBI" id="CHEBI:30616"/>
        <dbReference type="ChEBI" id="CHEBI:43474"/>
        <dbReference type="ChEBI" id="CHEBI:57305"/>
        <dbReference type="ChEBI" id="CHEBI:57925"/>
        <dbReference type="ChEBI" id="CHEBI:58173"/>
        <dbReference type="ChEBI" id="CHEBI:456216"/>
        <dbReference type="EC" id="6.3.2.3"/>
    </reaction>
</comment>
<evidence type="ECO:0000256" key="3">
    <source>
        <dbReference type="ARBA" id="ARBA00022598"/>
    </source>
</evidence>
<keyword evidence="7 10" id="KW-0067">ATP-binding</keyword>
<dbReference type="Gene3D" id="3.30.1490.20">
    <property type="entry name" value="ATP-grasp fold, A domain"/>
    <property type="match status" value="1"/>
</dbReference>
<evidence type="ECO:0000256" key="10">
    <source>
        <dbReference type="HAMAP-Rule" id="MF_00162"/>
    </source>
</evidence>
<keyword evidence="9" id="KW-0464">Manganese</keyword>
<dbReference type="HAMAP" id="MF_00162">
    <property type="entry name" value="GSH_S"/>
    <property type="match status" value="1"/>
</dbReference>
<evidence type="ECO:0000256" key="2">
    <source>
        <dbReference type="ARBA" id="ARBA00001946"/>
    </source>
</evidence>
<name>A0A542E8H3_9ACTN</name>
<evidence type="ECO:0000256" key="4">
    <source>
        <dbReference type="ARBA" id="ARBA00022684"/>
    </source>
</evidence>
<keyword evidence="4 10" id="KW-0317">Glutathione biosynthesis</keyword>
<dbReference type="SUPFAM" id="SSF56059">
    <property type="entry name" value="Glutathione synthetase ATP-binding domain-like"/>
    <property type="match status" value="1"/>
</dbReference>
<dbReference type="SUPFAM" id="SSF52440">
    <property type="entry name" value="PreATP-grasp domain"/>
    <property type="match status" value="1"/>
</dbReference>
<dbReference type="Pfam" id="PF02955">
    <property type="entry name" value="GSH-S_ATP"/>
    <property type="match status" value="1"/>
</dbReference>
<dbReference type="InterPro" id="IPR006284">
    <property type="entry name" value="Glut_synth_pro"/>
</dbReference>
<dbReference type="InterPro" id="IPR011761">
    <property type="entry name" value="ATP-grasp"/>
</dbReference>
<dbReference type="InterPro" id="IPR004215">
    <property type="entry name" value="GSHS_N"/>
</dbReference>
<dbReference type="PROSITE" id="PS50975">
    <property type="entry name" value="ATP_GRASP"/>
    <property type="match status" value="1"/>
</dbReference>
<evidence type="ECO:0000256" key="5">
    <source>
        <dbReference type="ARBA" id="ARBA00022723"/>
    </source>
</evidence>
<dbReference type="GO" id="GO:0005737">
    <property type="term" value="C:cytoplasm"/>
    <property type="evidence" value="ECO:0007669"/>
    <property type="project" value="TreeGrafter"/>
</dbReference>
<evidence type="ECO:0000256" key="6">
    <source>
        <dbReference type="ARBA" id="ARBA00022741"/>
    </source>
</evidence>
<keyword evidence="13" id="KW-1185">Reference proteome</keyword>
<dbReference type="PANTHER" id="PTHR21621">
    <property type="entry name" value="RIBOSOMAL PROTEIN S6 MODIFICATION PROTEIN"/>
    <property type="match status" value="1"/>
</dbReference>
<comment type="similarity">
    <text evidence="10">Belongs to the prokaryotic GSH synthase family.</text>
</comment>
<comment type="cofactor">
    <cofactor evidence="1">
        <name>Mn(2+)</name>
        <dbReference type="ChEBI" id="CHEBI:29035"/>
    </cofactor>
</comment>
<dbReference type="RefSeq" id="WP_141858574.1">
    <property type="nucleotide sequence ID" value="NZ_BAAAKA010000001.1"/>
</dbReference>
<comment type="cofactor">
    <cofactor evidence="2">
        <name>Mg(2+)</name>
        <dbReference type="ChEBI" id="CHEBI:18420"/>
    </cofactor>
</comment>
<evidence type="ECO:0000256" key="8">
    <source>
        <dbReference type="ARBA" id="ARBA00022842"/>
    </source>
</evidence>
<feature type="domain" description="ATP-grasp" evidence="11">
    <location>
        <begin position="132"/>
        <end position="311"/>
    </location>
</feature>
<accession>A0A542E8H3</accession>